<dbReference type="SMART" id="SM00086">
    <property type="entry name" value="PAC"/>
    <property type="match status" value="3"/>
</dbReference>
<dbReference type="PANTHER" id="PTHR44757">
    <property type="entry name" value="DIGUANYLATE CYCLASE DGCP"/>
    <property type="match status" value="1"/>
</dbReference>
<dbReference type="InterPro" id="IPR013656">
    <property type="entry name" value="PAS_4"/>
</dbReference>
<comment type="caution">
    <text evidence="10">The sequence shown here is derived from an EMBL/GenBank/DDBJ whole genome shotgun (WGS) entry which is preliminary data.</text>
</comment>
<dbReference type="InterPro" id="IPR000700">
    <property type="entry name" value="PAS-assoc_C"/>
</dbReference>
<dbReference type="Pfam" id="PF03924">
    <property type="entry name" value="CHASE"/>
    <property type="match status" value="1"/>
</dbReference>
<feature type="domain" description="PAC" evidence="7">
    <location>
        <begin position="690"/>
        <end position="743"/>
    </location>
</feature>
<dbReference type="CDD" id="cd00130">
    <property type="entry name" value="PAS"/>
    <property type="match status" value="3"/>
</dbReference>
<dbReference type="RefSeq" id="WP_394512986.1">
    <property type="nucleotide sequence ID" value="NZ_JBIGHX010000007.1"/>
</dbReference>
<dbReference type="PROSITE" id="PS50113">
    <property type="entry name" value="PAC"/>
    <property type="match status" value="3"/>
</dbReference>
<evidence type="ECO:0000259" key="7">
    <source>
        <dbReference type="PROSITE" id="PS50113"/>
    </source>
</evidence>
<dbReference type="PROSITE" id="PS50112">
    <property type="entry name" value="PAS"/>
    <property type="match status" value="3"/>
</dbReference>
<evidence type="ECO:0000256" key="1">
    <source>
        <dbReference type="ARBA" id="ARBA00004370"/>
    </source>
</evidence>
<evidence type="ECO:0000256" key="5">
    <source>
        <dbReference type="SAM" id="Phobius"/>
    </source>
</evidence>
<feature type="domain" description="PAC" evidence="7">
    <location>
        <begin position="435"/>
        <end position="489"/>
    </location>
</feature>
<dbReference type="Proteomes" id="UP001606302">
    <property type="component" value="Unassembled WGS sequence"/>
</dbReference>
<evidence type="ECO:0000256" key="4">
    <source>
        <dbReference type="ARBA" id="ARBA00023136"/>
    </source>
</evidence>
<dbReference type="InterPro" id="IPR052155">
    <property type="entry name" value="Biofilm_reg_signaling"/>
</dbReference>
<dbReference type="NCBIfam" id="TIGR00229">
    <property type="entry name" value="sensory_box"/>
    <property type="match status" value="3"/>
</dbReference>
<dbReference type="Gene3D" id="3.30.70.270">
    <property type="match status" value="1"/>
</dbReference>
<keyword evidence="2 5" id="KW-0812">Transmembrane</keyword>
<feature type="domain" description="PAS" evidence="6">
    <location>
        <begin position="363"/>
        <end position="417"/>
    </location>
</feature>
<dbReference type="EMBL" id="JBIGHX010000007">
    <property type="protein sequence ID" value="MFG6463800.1"/>
    <property type="molecule type" value="Genomic_DNA"/>
</dbReference>
<organism evidence="10 11">
    <name type="scientific">Pelomonas lactea</name>
    <dbReference type="NCBI Taxonomy" id="3299030"/>
    <lineage>
        <taxon>Bacteria</taxon>
        <taxon>Pseudomonadati</taxon>
        <taxon>Pseudomonadota</taxon>
        <taxon>Betaproteobacteria</taxon>
        <taxon>Burkholderiales</taxon>
        <taxon>Sphaerotilaceae</taxon>
        <taxon>Roseateles</taxon>
    </lineage>
</organism>
<proteinExistence type="predicted"/>
<evidence type="ECO:0000259" key="8">
    <source>
        <dbReference type="PROSITE" id="PS50839"/>
    </source>
</evidence>
<dbReference type="InterPro" id="IPR035965">
    <property type="entry name" value="PAS-like_dom_sf"/>
</dbReference>
<evidence type="ECO:0000313" key="11">
    <source>
        <dbReference type="Proteomes" id="UP001606302"/>
    </source>
</evidence>
<keyword evidence="4 5" id="KW-0472">Membrane</keyword>
<dbReference type="SUPFAM" id="SSF55073">
    <property type="entry name" value="Nucleotide cyclase"/>
    <property type="match status" value="1"/>
</dbReference>
<dbReference type="Gene3D" id="3.30.450.350">
    <property type="entry name" value="CHASE domain"/>
    <property type="match status" value="1"/>
</dbReference>
<reference evidence="10 11" key="1">
    <citation type="submission" date="2024-08" db="EMBL/GenBank/DDBJ databases">
        <authorList>
            <person name="Lu H."/>
        </authorList>
    </citation>
    <scope>NUCLEOTIDE SEQUENCE [LARGE SCALE GENOMIC DNA]</scope>
    <source>
        <strain evidence="10 11">DXS20W</strain>
    </source>
</reference>
<keyword evidence="11" id="KW-1185">Reference proteome</keyword>
<dbReference type="PANTHER" id="PTHR44757:SF2">
    <property type="entry name" value="BIOFILM ARCHITECTURE MAINTENANCE PROTEIN MBAA"/>
    <property type="match status" value="1"/>
</dbReference>
<feature type="transmembrane region" description="Helical" evidence="5">
    <location>
        <begin position="17"/>
        <end position="38"/>
    </location>
</feature>
<dbReference type="Pfam" id="PF13426">
    <property type="entry name" value="PAS_9"/>
    <property type="match status" value="2"/>
</dbReference>
<dbReference type="SMART" id="SM00091">
    <property type="entry name" value="PAS"/>
    <property type="match status" value="3"/>
</dbReference>
<feature type="transmembrane region" description="Helical" evidence="5">
    <location>
        <begin position="320"/>
        <end position="347"/>
    </location>
</feature>
<dbReference type="InterPro" id="IPR042240">
    <property type="entry name" value="CHASE_sf"/>
</dbReference>
<dbReference type="Pfam" id="PF08448">
    <property type="entry name" value="PAS_4"/>
    <property type="match status" value="1"/>
</dbReference>
<feature type="domain" description="CHASE" evidence="8">
    <location>
        <begin position="83"/>
        <end position="247"/>
    </location>
</feature>
<keyword evidence="3 5" id="KW-1133">Transmembrane helix</keyword>
<accession>A0ABW7GPW4</accession>
<protein>
    <submittedName>
        <fullName evidence="10">CHASE domain-containing protein</fullName>
    </submittedName>
</protein>
<dbReference type="NCBIfam" id="TIGR00254">
    <property type="entry name" value="GGDEF"/>
    <property type="match status" value="1"/>
</dbReference>
<evidence type="ECO:0000313" key="10">
    <source>
        <dbReference type="EMBL" id="MFG6463800.1"/>
    </source>
</evidence>
<dbReference type="PROSITE" id="PS50839">
    <property type="entry name" value="CHASE"/>
    <property type="match status" value="1"/>
</dbReference>
<evidence type="ECO:0000259" key="6">
    <source>
        <dbReference type="PROSITE" id="PS50112"/>
    </source>
</evidence>
<evidence type="ECO:0000259" key="9">
    <source>
        <dbReference type="PROSITE" id="PS50887"/>
    </source>
</evidence>
<feature type="domain" description="PAC" evidence="7">
    <location>
        <begin position="564"/>
        <end position="616"/>
    </location>
</feature>
<feature type="domain" description="PAS" evidence="6">
    <location>
        <begin position="490"/>
        <end position="561"/>
    </location>
</feature>
<dbReference type="CDD" id="cd01949">
    <property type="entry name" value="GGDEF"/>
    <property type="match status" value="1"/>
</dbReference>
<dbReference type="InterPro" id="IPR029787">
    <property type="entry name" value="Nucleotide_cyclase"/>
</dbReference>
<dbReference type="SMART" id="SM00267">
    <property type="entry name" value="GGDEF"/>
    <property type="match status" value="1"/>
</dbReference>
<feature type="domain" description="PAS" evidence="6">
    <location>
        <begin position="640"/>
        <end position="664"/>
    </location>
</feature>
<dbReference type="InterPro" id="IPR000014">
    <property type="entry name" value="PAS"/>
</dbReference>
<evidence type="ECO:0000256" key="2">
    <source>
        <dbReference type="ARBA" id="ARBA00022692"/>
    </source>
</evidence>
<sequence length="907" mass="98623">MRIGDAYTGPEMASPTAWVAAAAVLSIGLALTAGAVIWQQRQASSEARLLQERQVERLQADVIKRLTLPVYGLKGARGTLAALDGRFSRAAFEAYVESRDLPREFPGVHGFGFIERVDRTELAQFSARQRREGQTEFRVQGSGDAPTLYVVTQISPFSRNFAAWGQDEGADPARRQAIEQAIDTGEPTLSSPVRLAQDPLKGPGFLLLVPVYRPGHDPDTPQHRRASLQGLLYAPLLANELLHGVAEQSSALLDLRLSARMPDGNFAPLLASRNGQVLPSAAAADDPVVDAPTAEATLFTVSGREFRLETALTHAAAVQLLGLSGVGLGLGGALLSLLLAATVYLLAAGRARAEQMARSMTADLARLATVASHTTNAVMITDPERRIVWVNAGFTRMTGYTAAEAHQRLPGELLHSELTDADTVHGMREAMEVGLGCDVELMQRAKDGRDYWADIEIQPLSAADGELNGFVVIQSDITARKQLQAQADEARQSLQDLYDNAPCAYYALDSDGRFLQINALGLKWLGCTAGELIGQASPRDFFSAEGRALFDEAFPRFKREGRVKGLEFDLTGRDGRHRRVSLSATALYGADGRYLRSRSVMFDITETHRIRQQLHELTQDQKAMLESDLVGIAKMHDRHITWRNQALERMFGYAAGELLGKTALQLHVDAATYEALGALALPQMHAGGRFRTQLQMRRKDGTLIWVDLTGVELTTATQQHAIETMWMMVDITQSKAHEARLEQAALHDALTGLPNRLLLADRLRQAIHGAERSGHVFALAYLDLNGFKQVNDHHGHDAGDEVLKAVGARLQAGLRATDTVARLGGDEFVVLLTPAQGPAEAEPVLNRLLDALIQPITLSSGVQVAVGSSLGLAHFPTDGRSPDGLMRHADEAMYANKRAARSRALAR</sequence>
<dbReference type="PROSITE" id="PS50887">
    <property type="entry name" value="GGDEF"/>
    <property type="match status" value="1"/>
</dbReference>
<gene>
    <name evidence="10" type="ORF">ACG04Q_19655</name>
</gene>
<dbReference type="InterPro" id="IPR006189">
    <property type="entry name" value="CHASE_dom"/>
</dbReference>
<comment type="subcellular location">
    <subcellularLocation>
        <location evidence="1">Membrane</location>
    </subcellularLocation>
</comment>
<dbReference type="Gene3D" id="3.30.450.20">
    <property type="entry name" value="PAS domain"/>
    <property type="match status" value="3"/>
</dbReference>
<name>A0ABW7GPW4_9BURK</name>
<dbReference type="InterPro" id="IPR000160">
    <property type="entry name" value="GGDEF_dom"/>
</dbReference>
<evidence type="ECO:0000256" key="3">
    <source>
        <dbReference type="ARBA" id="ARBA00022989"/>
    </source>
</evidence>
<dbReference type="InterPro" id="IPR043128">
    <property type="entry name" value="Rev_trsase/Diguanyl_cyclase"/>
</dbReference>
<dbReference type="Pfam" id="PF00990">
    <property type="entry name" value="GGDEF"/>
    <property type="match status" value="1"/>
</dbReference>
<dbReference type="SUPFAM" id="SSF55785">
    <property type="entry name" value="PYP-like sensor domain (PAS domain)"/>
    <property type="match status" value="3"/>
</dbReference>
<dbReference type="InterPro" id="IPR001610">
    <property type="entry name" value="PAC"/>
</dbReference>
<dbReference type="SMART" id="SM01079">
    <property type="entry name" value="CHASE"/>
    <property type="match status" value="1"/>
</dbReference>
<feature type="domain" description="GGDEF" evidence="9">
    <location>
        <begin position="775"/>
        <end position="907"/>
    </location>
</feature>